<evidence type="ECO:0000259" key="3">
    <source>
        <dbReference type="Pfam" id="PF25483"/>
    </source>
</evidence>
<keyword evidence="1" id="KW-1133">Transmembrane helix</keyword>
<evidence type="ECO:0000313" key="4">
    <source>
        <dbReference type="EMBL" id="KMZ69553.1"/>
    </source>
</evidence>
<feature type="transmembrane region" description="Helical" evidence="1">
    <location>
        <begin position="639"/>
        <end position="659"/>
    </location>
</feature>
<protein>
    <recommendedName>
        <fullName evidence="3">DUF7906 domain-containing protein</fullName>
    </recommendedName>
</protein>
<evidence type="ECO:0000256" key="1">
    <source>
        <dbReference type="SAM" id="Phobius"/>
    </source>
</evidence>
<feature type="signal peptide" evidence="2">
    <location>
        <begin position="1"/>
        <end position="21"/>
    </location>
</feature>
<sequence>MLRCSLLIAILFFFQIANFSAQIIPGLDTFISDQSRLDPRATNDTFLSIPNSLKKSLSSAPFPPLSSILDYLHTGISVSIPIHVKLVGSFSHSAPSLLQSFISSAHSSSKYQVIGYRPHDLVISHSLHLDVSLAANSLGTRIFESVKKQLESSVAPLRQSSLFPVRFGVVDEIVRKDFQKEEANSGPGVYVYLINTGSQANGYAYSYDDKDSSTGSPMFSKCMGSLWTGTERYIWIDLAAGPVDYGPSLSGEGLLPRGEFHPLATIHGRPKSERMLIADLGSLVLNAYKSLMVPSLRLPVFFDSSLVFRFIHIRDSDELDFNGLDFNSIESSIRDAGLLLSDQSMRFETLNIKYSECAICSFAISRSTNSFTSRFLFENYTLIVSEYLDGRRLHQILTDSIDEIYRIAETKDDDFVRIVPIFVFDLEHDKLLMLDRYHQAVAFKNMVIAVRTKISQTMSDYSCNGQSVFQQARELNRPIVGSILQTAWSVSPTHLSWSPQHNDTLIDYTWSVGQTPFGPFGNLLSLSFVQRDAARRNTLLTLLNSTISSTIDVLNSMAAHGGDKKLLKNSNKHVEFVQRWSFFKYKIDKAVSAMSHLDYDKSLYYLRSSDHDMYSIHSMIFLVSQELEASLVCFNDPPIPWGSASVTIGILFAFFYGYLKRDKLLRNKRKQF</sequence>
<name>A0A0K9PKG9_ZOSMR</name>
<keyword evidence="5" id="KW-1185">Reference proteome</keyword>
<keyword evidence="1" id="KW-0812">Transmembrane</keyword>
<dbReference type="EMBL" id="LFYR01000757">
    <property type="protein sequence ID" value="KMZ69553.1"/>
    <property type="molecule type" value="Genomic_DNA"/>
</dbReference>
<feature type="chain" id="PRO_5005527660" description="DUF7906 domain-containing protein" evidence="2">
    <location>
        <begin position="22"/>
        <end position="672"/>
    </location>
</feature>
<reference evidence="5" key="1">
    <citation type="journal article" date="2016" name="Nature">
        <title>The genome of the seagrass Zostera marina reveals angiosperm adaptation to the sea.</title>
        <authorList>
            <person name="Olsen J.L."/>
            <person name="Rouze P."/>
            <person name="Verhelst B."/>
            <person name="Lin Y.-C."/>
            <person name="Bayer T."/>
            <person name="Collen J."/>
            <person name="Dattolo E."/>
            <person name="De Paoli E."/>
            <person name="Dittami S."/>
            <person name="Maumus F."/>
            <person name="Michel G."/>
            <person name="Kersting A."/>
            <person name="Lauritano C."/>
            <person name="Lohaus R."/>
            <person name="Toepel M."/>
            <person name="Tonon T."/>
            <person name="Vanneste K."/>
            <person name="Amirebrahimi M."/>
            <person name="Brakel J."/>
            <person name="Bostroem C."/>
            <person name="Chovatia M."/>
            <person name="Grimwood J."/>
            <person name="Jenkins J.W."/>
            <person name="Jueterbock A."/>
            <person name="Mraz A."/>
            <person name="Stam W.T."/>
            <person name="Tice H."/>
            <person name="Bornberg-Bauer E."/>
            <person name="Green P.J."/>
            <person name="Pearson G.A."/>
            <person name="Procaccini G."/>
            <person name="Duarte C.M."/>
            <person name="Schmutz J."/>
            <person name="Reusch T.B.H."/>
            <person name="Van de Peer Y."/>
        </authorList>
    </citation>
    <scope>NUCLEOTIDE SEQUENCE [LARGE SCALE GENOMIC DNA]</scope>
    <source>
        <strain evidence="5">cv. Finnish</strain>
    </source>
</reference>
<dbReference type="STRING" id="29655.A0A0K9PKG9"/>
<dbReference type="Pfam" id="PF25483">
    <property type="entry name" value="DUF7906"/>
    <property type="match status" value="1"/>
</dbReference>
<keyword evidence="2" id="KW-0732">Signal</keyword>
<dbReference type="Proteomes" id="UP000036987">
    <property type="component" value="Unassembled WGS sequence"/>
</dbReference>
<dbReference type="PANTHER" id="PTHR31515">
    <property type="entry name" value="TRANSMEMBRANE PROTEIN-RELATED"/>
    <property type="match status" value="1"/>
</dbReference>
<dbReference type="AlphaFoldDB" id="A0A0K9PKG9"/>
<gene>
    <name evidence="4" type="ORF">ZOSMA_20G00310</name>
</gene>
<dbReference type="OrthoDB" id="18100at2759"/>
<proteinExistence type="predicted"/>
<comment type="caution">
    <text evidence="4">The sequence shown here is derived from an EMBL/GenBank/DDBJ whole genome shotgun (WGS) entry which is preliminary data.</text>
</comment>
<dbReference type="InterPro" id="IPR057228">
    <property type="entry name" value="DUF7906"/>
</dbReference>
<accession>A0A0K9PKG9</accession>
<evidence type="ECO:0000313" key="5">
    <source>
        <dbReference type="Proteomes" id="UP000036987"/>
    </source>
</evidence>
<keyword evidence="1" id="KW-0472">Membrane</keyword>
<feature type="domain" description="DUF7906" evidence="3">
    <location>
        <begin position="78"/>
        <end position="294"/>
    </location>
</feature>
<dbReference type="PANTHER" id="PTHR31515:SF4">
    <property type="entry name" value="TRANSMEMBRANE PROTEIN"/>
    <property type="match status" value="1"/>
</dbReference>
<organism evidence="4 5">
    <name type="scientific">Zostera marina</name>
    <name type="common">Eelgrass</name>
    <dbReference type="NCBI Taxonomy" id="29655"/>
    <lineage>
        <taxon>Eukaryota</taxon>
        <taxon>Viridiplantae</taxon>
        <taxon>Streptophyta</taxon>
        <taxon>Embryophyta</taxon>
        <taxon>Tracheophyta</taxon>
        <taxon>Spermatophyta</taxon>
        <taxon>Magnoliopsida</taxon>
        <taxon>Liliopsida</taxon>
        <taxon>Zosteraceae</taxon>
        <taxon>Zostera</taxon>
    </lineage>
</organism>
<evidence type="ECO:0000256" key="2">
    <source>
        <dbReference type="SAM" id="SignalP"/>
    </source>
</evidence>
<dbReference type="OMA" id="LDWKLIE"/>